<dbReference type="OMA" id="TINRYLM"/>
<keyword evidence="5 13" id="KW-0812">Transmembrane</keyword>
<evidence type="ECO:0000256" key="8">
    <source>
        <dbReference type="ARBA" id="ARBA00023136"/>
    </source>
</evidence>
<dbReference type="Proteomes" id="UP000027135">
    <property type="component" value="Unassembled WGS sequence"/>
</dbReference>
<dbReference type="PROSITE" id="PS51257">
    <property type="entry name" value="PROKAR_LIPOPROTEIN"/>
    <property type="match status" value="1"/>
</dbReference>
<evidence type="ECO:0000256" key="4">
    <source>
        <dbReference type="ARBA" id="ARBA00022475"/>
    </source>
</evidence>
<evidence type="ECO:0000256" key="2">
    <source>
        <dbReference type="ARBA" id="ARBA00008685"/>
    </source>
</evidence>
<keyword evidence="4" id="KW-1003">Cell membrane</keyword>
<feature type="chain" id="PRO_5001645010" description="Ionotropic glutamate receptor C-terminal domain-containing protein" evidence="14">
    <location>
        <begin position="25"/>
        <end position="626"/>
    </location>
</feature>
<dbReference type="Gene3D" id="3.40.190.10">
    <property type="entry name" value="Periplasmic binding protein-like II"/>
    <property type="match status" value="1"/>
</dbReference>
<dbReference type="InterPro" id="IPR052192">
    <property type="entry name" value="Insect_Ionotropic_Sensory_Rcpt"/>
</dbReference>
<comment type="subcellular location">
    <subcellularLocation>
        <location evidence="1">Cell membrane</location>
        <topology evidence="1">Multi-pass membrane protein</topology>
    </subcellularLocation>
</comment>
<feature type="transmembrane region" description="Helical" evidence="13">
    <location>
        <begin position="578"/>
        <end position="601"/>
    </location>
</feature>
<dbReference type="AlphaFoldDB" id="A0A067RDI1"/>
<dbReference type="GO" id="GO:0050906">
    <property type="term" value="P:detection of stimulus involved in sensory perception"/>
    <property type="evidence" value="ECO:0007669"/>
    <property type="project" value="UniProtKB-ARBA"/>
</dbReference>
<keyword evidence="12" id="KW-0407">Ion channel</keyword>
<evidence type="ECO:0000256" key="7">
    <source>
        <dbReference type="ARBA" id="ARBA00023065"/>
    </source>
</evidence>
<dbReference type="SMART" id="SM00079">
    <property type="entry name" value="PBPe"/>
    <property type="match status" value="1"/>
</dbReference>
<dbReference type="GO" id="GO:0015276">
    <property type="term" value="F:ligand-gated monoatomic ion channel activity"/>
    <property type="evidence" value="ECO:0007669"/>
    <property type="project" value="InterPro"/>
</dbReference>
<dbReference type="SUPFAM" id="SSF53850">
    <property type="entry name" value="Periplasmic binding protein-like II"/>
    <property type="match status" value="1"/>
</dbReference>
<keyword evidence="6 13" id="KW-1133">Transmembrane helix</keyword>
<protein>
    <recommendedName>
        <fullName evidence="15">Ionotropic glutamate receptor C-terminal domain-containing protein</fullName>
    </recommendedName>
</protein>
<dbReference type="GO" id="GO:0005886">
    <property type="term" value="C:plasma membrane"/>
    <property type="evidence" value="ECO:0007669"/>
    <property type="project" value="UniProtKB-SubCell"/>
</dbReference>
<keyword evidence="8 13" id="KW-0472">Membrane</keyword>
<dbReference type="eggNOG" id="KOG1052">
    <property type="taxonomic scope" value="Eukaryota"/>
</dbReference>
<evidence type="ECO:0000256" key="9">
    <source>
        <dbReference type="ARBA" id="ARBA00023170"/>
    </source>
</evidence>
<reference evidence="16 17" key="1">
    <citation type="journal article" date="2014" name="Nat. Commun.">
        <title>Molecular traces of alternative social organization in a termite genome.</title>
        <authorList>
            <person name="Terrapon N."/>
            <person name="Li C."/>
            <person name="Robertson H.M."/>
            <person name="Ji L."/>
            <person name="Meng X."/>
            <person name="Booth W."/>
            <person name="Chen Z."/>
            <person name="Childers C.P."/>
            <person name="Glastad K.M."/>
            <person name="Gokhale K."/>
            <person name="Gowin J."/>
            <person name="Gronenberg W."/>
            <person name="Hermansen R.A."/>
            <person name="Hu H."/>
            <person name="Hunt B.G."/>
            <person name="Huylmans A.K."/>
            <person name="Khalil S.M."/>
            <person name="Mitchell R.D."/>
            <person name="Munoz-Torres M.C."/>
            <person name="Mustard J.A."/>
            <person name="Pan H."/>
            <person name="Reese J.T."/>
            <person name="Scharf M.E."/>
            <person name="Sun F."/>
            <person name="Vogel H."/>
            <person name="Xiao J."/>
            <person name="Yang W."/>
            <person name="Yang Z."/>
            <person name="Yang Z."/>
            <person name="Zhou J."/>
            <person name="Zhu J."/>
            <person name="Brent C.S."/>
            <person name="Elsik C.G."/>
            <person name="Goodisman M.A."/>
            <person name="Liberles D.A."/>
            <person name="Roe R.M."/>
            <person name="Vargo E.L."/>
            <person name="Vilcinskas A."/>
            <person name="Wang J."/>
            <person name="Bornberg-Bauer E."/>
            <person name="Korb J."/>
            <person name="Zhang G."/>
            <person name="Liebig J."/>
        </authorList>
    </citation>
    <scope>NUCLEOTIDE SEQUENCE [LARGE SCALE GENOMIC DNA]</scope>
    <source>
        <tissue evidence="16">Whole organism</tissue>
    </source>
</reference>
<evidence type="ECO:0000313" key="16">
    <source>
        <dbReference type="EMBL" id="KDR16874.1"/>
    </source>
</evidence>
<feature type="signal peptide" evidence="14">
    <location>
        <begin position="1"/>
        <end position="24"/>
    </location>
</feature>
<feature type="domain" description="Ionotropic glutamate receptor C-terminal" evidence="15">
    <location>
        <begin position="213"/>
        <end position="564"/>
    </location>
</feature>
<gene>
    <name evidence="16" type="ORF">L798_08616</name>
</gene>
<keyword evidence="3" id="KW-0813">Transport</keyword>
<dbReference type="InterPro" id="IPR001320">
    <property type="entry name" value="Iontro_rcpt_C"/>
</dbReference>
<keyword evidence="14" id="KW-0732">Signal</keyword>
<sequence>MTVIFKVNIGQCHFLPLFLLSAVACDSMKQVVTYAEVTTDLHRYFSHSCIILIHTEAGVNGFSAETELVLIQKHLSSRGVPAVTISNSSVHKLAMVRRQAINVLFRGTEDTKRYIKQATEPSTDRNFSIDIWVLFLDAESLLEEFFAGIYIPFDCEFLVAQIEDKYVSLTEVYHIGPARPLQTYRFGTWTARSGLAWRLIGFFRRRYNLQEQLIKVAYVDQKHALTETHNNGSKKITGFFVHVWNTIANFLNMKAVCQRVDTYGSRMENGSWNGIIQMVISNEVHVGVGDFTVTAGRSAVVDCLAPLIISSLNVFIRVPDQSGIVVWGRYVAPFSLGLWVAVATAVCALSFCLWLTAALQAREKKFAATEAMFYVFGTLCQQGQPDSAVCTAVRAVELTSYMTSLVLFAGYSAYLVSSQTVQHTVLPFRSLQGLLEDGSYGLGLAQNSSHLNLFDAETEGLKSIVYKTLISPHKNDMPAGNLEGFTRVCDSRHKYAFMASLYVGQYWAMKLPCHFTTLPDTFYPECLTFVISKNSPYKKLINWNLLRLRESGIQDRIRQEYLPPKPSYVNKSVISVDIISVAPILVVFFGGVVTAVAVLAIEHIVCICLRQLDFFTTPRKSKTFLL</sequence>
<dbReference type="Pfam" id="PF10613">
    <property type="entry name" value="Lig_chan-Glu_bd"/>
    <property type="match status" value="1"/>
</dbReference>
<evidence type="ECO:0000256" key="11">
    <source>
        <dbReference type="ARBA" id="ARBA00023286"/>
    </source>
</evidence>
<dbReference type="Pfam" id="PF00060">
    <property type="entry name" value="Lig_chan"/>
    <property type="match status" value="1"/>
</dbReference>
<accession>A0A067RDI1</accession>
<keyword evidence="10" id="KW-0325">Glycoprotein</keyword>
<dbReference type="InterPro" id="IPR019594">
    <property type="entry name" value="Glu/Gly-bd"/>
</dbReference>
<keyword evidence="7" id="KW-0406">Ion transport</keyword>
<dbReference type="InParanoid" id="A0A067RDI1"/>
<proteinExistence type="inferred from homology"/>
<evidence type="ECO:0000313" key="17">
    <source>
        <dbReference type="Proteomes" id="UP000027135"/>
    </source>
</evidence>
<comment type="similarity">
    <text evidence="2">Belongs to the glutamate-gated ion channel (TC 1.A.10.1) family.</text>
</comment>
<evidence type="ECO:0000256" key="1">
    <source>
        <dbReference type="ARBA" id="ARBA00004651"/>
    </source>
</evidence>
<evidence type="ECO:0000256" key="5">
    <source>
        <dbReference type="ARBA" id="ARBA00022692"/>
    </source>
</evidence>
<evidence type="ECO:0000259" key="15">
    <source>
        <dbReference type="SMART" id="SM00079"/>
    </source>
</evidence>
<dbReference type="Gene3D" id="1.10.287.70">
    <property type="match status" value="1"/>
</dbReference>
<evidence type="ECO:0000256" key="3">
    <source>
        <dbReference type="ARBA" id="ARBA00022448"/>
    </source>
</evidence>
<evidence type="ECO:0000256" key="14">
    <source>
        <dbReference type="SAM" id="SignalP"/>
    </source>
</evidence>
<keyword evidence="9" id="KW-0675">Receptor</keyword>
<dbReference type="PANTHER" id="PTHR42643:SF24">
    <property type="entry name" value="IONOTROPIC RECEPTOR 60A"/>
    <property type="match status" value="1"/>
</dbReference>
<evidence type="ECO:0000256" key="13">
    <source>
        <dbReference type="SAM" id="Phobius"/>
    </source>
</evidence>
<name>A0A067RDI1_ZOONE</name>
<organism evidence="16 17">
    <name type="scientific">Zootermopsis nevadensis</name>
    <name type="common">Dampwood termite</name>
    <dbReference type="NCBI Taxonomy" id="136037"/>
    <lineage>
        <taxon>Eukaryota</taxon>
        <taxon>Metazoa</taxon>
        <taxon>Ecdysozoa</taxon>
        <taxon>Arthropoda</taxon>
        <taxon>Hexapoda</taxon>
        <taxon>Insecta</taxon>
        <taxon>Pterygota</taxon>
        <taxon>Neoptera</taxon>
        <taxon>Polyneoptera</taxon>
        <taxon>Dictyoptera</taxon>
        <taxon>Blattodea</taxon>
        <taxon>Blattoidea</taxon>
        <taxon>Termitoidae</taxon>
        <taxon>Termopsidae</taxon>
        <taxon>Zootermopsis</taxon>
    </lineage>
</organism>
<feature type="transmembrane region" description="Helical" evidence="13">
    <location>
        <begin position="336"/>
        <end position="357"/>
    </location>
</feature>
<dbReference type="PANTHER" id="PTHR42643">
    <property type="entry name" value="IONOTROPIC RECEPTOR 20A-RELATED"/>
    <property type="match status" value="1"/>
</dbReference>
<keyword evidence="17" id="KW-1185">Reference proteome</keyword>
<keyword evidence="11" id="KW-1071">Ligand-gated ion channel</keyword>
<evidence type="ECO:0000256" key="12">
    <source>
        <dbReference type="ARBA" id="ARBA00023303"/>
    </source>
</evidence>
<evidence type="ECO:0000256" key="6">
    <source>
        <dbReference type="ARBA" id="ARBA00022989"/>
    </source>
</evidence>
<evidence type="ECO:0000256" key="10">
    <source>
        <dbReference type="ARBA" id="ARBA00023180"/>
    </source>
</evidence>
<dbReference type="EMBL" id="KK852771">
    <property type="protein sequence ID" value="KDR16874.1"/>
    <property type="molecule type" value="Genomic_DNA"/>
</dbReference>